<name>A0A4V1L431_9BRAD</name>
<evidence type="ECO:0000256" key="1">
    <source>
        <dbReference type="SAM" id="Phobius"/>
    </source>
</evidence>
<dbReference type="Proteomes" id="UP000290565">
    <property type="component" value="Unassembled WGS sequence"/>
</dbReference>
<dbReference type="AlphaFoldDB" id="A0A4V1L431"/>
<keyword evidence="1" id="KW-0472">Membrane</keyword>
<feature type="transmembrane region" description="Helical" evidence="1">
    <location>
        <begin position="31"/>
        <end position="51"/>
    </location>
</feature>
<keyword evidence="1" id="KW-0812">Transmembrane</keyword>
<accession>A0A4V1L431</accession>
<reference evidence="2 3" key="1">
    <citation type="submission" date="2015-04" db="EMBL/GenBank/DDBJ databases">
        <title>Comparative genomics of rhizobia nodulating Arachis hypogaea in China.</title>
        <authorList>
            <person name="Li Y."/>
        </authorList>
    </citation>
    <scope>NUCLEOTIDE SEQUENCE [LARGE SCALE GENOMIC DNA]</scope>
    <source>
        <strain evidence="2 3">CCBAU 51787</strain>
    </source>
</reference>
<keyword evidence="1" id="KW-1133">Transmembrane helix</keyword>
<sequence>MPMDERTPQASAFLPLARWSDVAVQAVRTHWVLSLVIGAMLLAALGSLAVGRKVESWTATSTIAIGTMPSLESILGLPGTPIERVESARDLVTRIGAIQFQNNVLADARKALHDPQGAFAGASVRGVVMDDSSIRLEASSASKEEALTLLQQTILAIQAAHQRLFEPRMELLRSVRASLQDARVRLNDSLKKGDTDFAPARSDGTFAGPVIVASPGASVDRMLNVDTRIALLAYLERTGRMTASQDELSPATDGPRQVNLVRRAILAGLGMVLFISLLTFFLRRSARPV</sequence>
<organism evidence="2 3">
    <name type="scientific">Bradyrhizobium zhanjiangense</name>
    <dbReference type="NCBI Taxonomy" id="1325107"/>
    <lineage>
        <taxon>Bacteria</taxon>
        <taxon>Pseudomonadati</taxon>
        <taxon>Pseudomonadota</taxon>
        <taxon>Alphaproteobacteria</taxon>
        <taxon>Hyphomicrobiales</taxon>
        <taxon>Nitrobacteraceae</taxon>
        <taxon>Bradyrhizobium</taxon>
    </lineage>
</organism>
<protein>
    <recommendedName>
        <fullName evidence="4">Polysaccharide chain length determinant N-terminal domain-containing protein</fullName>
    </recommendedName>
</protein>
<gene>
    <name evidence="2" type="ORF">XH94_15020</name>
</gene>
<feature type="transmembrane region" description="Helical" evidence="1">
    <location>
        <begin position="264"/>
        <end position="282"/>
    </location>
</feature>
<evidence type="ECO:0000313" key="2">
    <source>
        <dbReference type="EMBL" id="RXH40054.1"/>
    </source>
</evidence>
<comment type="caution">
    <text evidence="2">The sequence shown here is derived from an EMBL/GenBank/DDBJ whole genome shotgun (WGS) entry which is preliminary data.</text>
</comment>
<dbReference type="EMBL" id="LBJM01000045">
    <property type="protein sequence ID" value="RXH40054.1"/>
    <property type="molecule type" value="Genomic_DNA"/>
</dbReference>
<evidence type="ECO:0008006" key="4">
    <source>
        <dbReference type="Google" id="ProtNLM"/>
    </source>
</evidence>
<evidence type="ECO:0000313" key="3">
    <source>
        <dbReference type="Proteomes" id="UP000290565"/>
    </source>
</evidence>
<proteinExistence type="predicted"/>